<feature type="compositionally biased region" description="Basic and acidic residues" evidence="2">
    <location>
        <begin position="667"/>
        <end position="691"/>
    </location>
</feature>
<dbReference type="EMBL" id="AP028056">
    <property type="protein sequence ID" value="BEH02243.1"/>
    <property type="molecule type" value="Genomic_DNA"/>
</dbReference>
<name>A0AAN0KG05_9ACTN</name>
<evidence type="ECO:0000256" key="1">
    <source>
        <dbReference type="SAM" id="Coils"/>
    </source>
</evidence>
<dbReference type="PANTHER" id="PTHR43767:SF1">
    <property type="entry name" value="NONRIBOSOMAL PEPTIDE SYNTHASE PES1 (EUROFUNG)-RELATED"/>
    <property type="match status" value="1"/>
</dbReference>
<dbReference type="RefSeq" id="WP_286263699.1">
    <property type="nucleotide sequence ID" value="NZ_AP028056.1"/>
</dbReference>
<evidence type="ECO:0000313" key="6">
    <source>
        <dbReference type="Proteomes" id="UP001431656"/>
    </source>
</evidence>
<keyword evidence="6" id="KW-1185">Reference proteome</keyword>
<dbReference type="Proteomes" id="UP001431656">
    <property type="component" value="Chromosome"/>
</dbReference>
<keyword evidence="1" id="KW-0175">Coiled coil</keyword>
<dbReference type="Pfam" id="PF13193">
    <property type="entry name" value="AMP-binding_C"/>
    <property type="match status" value="1"/>
</dbReference>
<accession>A0AAN0KG05</accession>
<dbReference type="PANTHER" id="PTHR43767">
    <property type="entry name" value="LONG-CHAIN-FATTY-ACID--COA LIGASE"/>
    <property type="match status" value="1"/>
</dbReference>
<sequence length="691" mass="76427">MPTLDELWAAAYDPGVRRHLDYPGGSLVDGFDRFTREFHDRPALDFFGARTSFTELKRAVNQVAGRLYELGVRPGDYVALLMPTCPQHVIAFYAVLACGATVVEHNPLYTIRELTPLFGDHHAKVAIVWDASAHVLQELPDDVRPDTIISINMITAMPFIKRLLLRLPIAKARRSRAQLSRPAPGTLAFADLLKPGRPAPSDVRPSSEDIALVLYTSGTTGTPKGVPLTHANLLACATQALEWVTPLKPGHDVFLACLPLFHVFGCSLSMNAGLTDGAMLHLIPKPETGLILDAIKRCTPTMAIAVPPLFERIVDGAAERGVSLRGIQTGISGAMSLRGELIEKWEKATGGLLIEGYGLSECSPILTGNPVNKNRMAESIGVPFPDTEVRLADPEDSSKDVAFGEPGEILAKGPQIFSGYLNLPAGEKDGFYDGWFRTGDIAVADERGYLHIVDRMKEVVITGGFNVYPSEVESAMRDHDGIRDIAVVGLANELGVEEVVAAVVTVDGLLPDVDELRKSVKERLAAYKVPRRVYVVDELPRNEMGKVLRREVRSRLERRDFSDQLAKLNPKWRVQLDEIGPDVREWFSQAGDELQERLESSGQEMRERLENLDTNVRSWIEEEGSGLRERLEKMDLPTRLGIWRDQLLGKGSEKYDAEEQNSEASEESDKPKDLESKDTEGQDAERQDADR</sequence>
<dbReference type="InterPro" id="IPR025110">
    <property type="entry name" value="AMP-bd_C"/>
</dbReference>
<dbReference type="Pfam" id="PF00501">
    <property type="entry name" value="AMP-binding"/>
    <property type="match status" value="1"/>
</dbReference>
<dbReference type="InterPro" id="IPR045851">
    <property type="entry name" value="AMP-bd_C_sf"/>
</dbReference>
<dbReference type="KEGG" id="broo:brsh051_15240"/>
<keyword evidence="5" id="KW-0436">Ligase</keyword>
<evidence type="ECO:0000256" key="2">
    <source>
        <dbReference type="SAM" id="MobiDB-lite"/>
    </source>
</evidence>
<evidence type="ECO:0000259" key="4">
    <source>
        <dbReference type="Pfam" id="PF13193"/>
    </source>
</evidence>
<evidence type="ECO:0000313" key="5">
    <source>
        <dbReference type="EMBL" id="BEH02243.1"/>
    </source>
</evidence>
<dbReference type="Gene3D" id="3.40.50.12780">
    <property type="entry name" value="N-terminal domain of ligase-like"/>
    <property type="match status" value="1"/>
</dbReference>
<feature type="domain" description="AMP-dependent synthetase/ligase" evidence="3">
    <location>
        <begin position="31"/>
        <end position="421"/>
    </location>
</feature>
<evidence type="ECO:0000259" key="3">
    <source>
        <dbReference type="Pfam" id="PF00501"/>
    </source>
</evidence>
<protein>
    <submittedName>
        <fullName evidence="5">Long-chain-fatty-acid--CoA ligase</fullName>
    </submittedName>
</protein>
<proteinExistence type="predicted"/>
<dbReference type="AlphaFoldDB" id="A0AAN0KG05"/>
<feature type="region of interest" description="Disordered" evidence="2">
    <location>
        <begin position="650"/>
        <end position="691"/>
    </location>
</feature>
<dbReference type="GO" id="GO:0016878">
    <property type="term" value="F:acid-thiol ligase activity"/>
    <property type="evidence" value="ECO:0007669"/>
    <property type="project" value="UniProtKB-ARBA"/>
</dbReference>
<dbReference type="InterPro" id="IPR000873">
    <property type="entry name" value="AMP-dep_synth/lig_dom"/>
</dbReference>
<feature type="coiled-coil region" evidence="1">
    <location>
        <begin position="595"/>
        <end position="622"/>
    </location>
</feature>
<reference evidence="5" key="1">
    <citation type="journal article" date="2024" name="Int. J. Syst. Evol. Microbiol.">
        <title>Brooklawnia propionicigenes sp. nov., a facultatively anaerobic, propionate-producing bacterium isolated from a methanogenic reactor treating waste from cattle farms.</title>
        <authorList>
            <person name="Akita Y."/>
            <person name="Ueki A."/>
            <person name="Tonouchi A."/>
            <person name="Sugawara Y."/>
            <person name="Honma S."/>
            <person name="Kaku N."/>
            <person name="Ueki K."/>
        </authorList>
    </citation>
    <scope>NUCLEOTIDE SEQUENCE</scope>
    <source>
        <strain evidence="5">SH051</strain>
    </source>
</reference>
<feature type="domain" description="AMP-binding enzyme C-terminal" evidence="4">
    <location>
        <begin position="471"/>
        <end position="546"/>
    </location>
</feature>
<organism evidence="5 6">
    <name type="scientific">Brooklawnia propionicigenes</name>
    <dbReference type="NCBI Taxonomy" id="3041175"/>
    <lineage>
        <taxon>Bacteria</taxon>
        <taxon>Bacillati</taxon>
        <taxon>Actinomycetota</taxon>
        <taxon>Actinomycetes</taxon>
        <taxon>Propionibacteriales</taxon>
        <taxon>Propionibacteriaceae</taxon>
        <taxon>Brooklawnia</taxon>
    </lineage>
</organism>
<dbReference type="Gene3D" id="3.30.300.30">
    <property type="match status" value="1"/>
</dbReference>
<dbReference type="PROSITE" id="PS00455">
    <property type="entry name" value="AMP_BINDING"/>
    <property type="match status" value="1"/>
</dbReference>
<gene>
    <name evidence="5" type="ORF">brsh051_15240</name>
</gene>
<dbReference type="InterPro" id="IPR042099">
    <property type="entry name" value="ANL_N_sf"/>
</dbReference>
<dbReference type="InterPro" id="IPR020845">
    <property type="entry name" value="AMP-binding_CS"/>
</dbReference>
<dbReference type="InterPro" id="IPR050237">
    <property type="entry name" value="ATP-dep_AMP-bd_enzyme"/>
</dbReference>
<dbReference type="SUPFAM" id="SSF56801">
    <property type="entry name" value="Acetyl-CoA synthetase-like"/>
    <property type="match status" value="1"/>
</dbReference>